<evidence type="ECO:0000256" key="2">
    <source>
        <dbReference type="ARBA" id="ARBA00022723"/>
    </source>
</evidence>
<evidence type="ECO:0000313" key="6">
    <source>
        <dbReference type="EMBL" id="SVA28609.1"/>
    </source>
</evidence>
<dbReference type="PANTHER" id="PTHR43687:SF1">
    <property type="entry name" value="FERREDOXIN III"/>
    <property type="match status" value="1"/>
</dbReference>
<evidence type="ECO:0000256" key="3">
    <source>
        <dbReference type="ARBA" id="ARBA00023004"/>
    </source>
</evidence>
<dbReference type="InterPro" id="IPR017900">
    <property type="entry name" value="4Fe4S_Fe_S_CS"/>
</dbReference>
<dbReference type="InterPro" id="IPR017896">
    <property type="entry name" value="4Fe4S_Fe-S-bd"/>
</dbReference>
<evidence type="ECO:0000256" key="1">
    <source>
        <dbReference type="ARBA" id="ARBA00022485"/>
    </source>
</evidence>
<dbReference type="Gene3D" id="3.30.70.20">
    <property type="match status" value="1"/>
</dbReference>
<sequence length="91" mass="10286">MATATKRPKKRSAHIAIVRRDDCTGCEACIVFCPVDCIDLIEAPENPAEKYVLIDKETCIGCTLCARYCPWESIDMVGREPFEQRAELVFM</sequence>
<evidence type="ECO:0000256" key="4">
    <source>
        <dbReference type="ARBA" id="ARBA00023014"/>
    </source>
</evidence>
<proteinExistence type="predicted"/>
<dbReference type="SUPFAM" id="SSF54862">
    <property type="entry name" value="4Fe-4S ferredoxins"/>
    <property type="match status" value="1"/>
</dbReference>
<dbReference type="InterPro" id="IPR050572">
    <property type="entry name" value="Fe-S_Ferredoxin"/>
</dbReference>
<organism evidence="6">
    <name type="scientific">marine metagenome</name>
    <dbReference type="NCBI Taxonomy" id="408172"/>
    <lineage>
        <taxon>unclassified sequences</taxon>
        <taxon>metagenomes</taxon>
        <taxon>ecological metagenomes</taxon>
    </lineage>
</organism>
<keyword evidence="2" id="KW-0479">Metal-binding</keyword>
<dbReference type="GO" id="GO:0046872">
    <property type="term" value="F:metal ion binding"/>
    <property type="evidence" value="ECO:0007669"/>
    <property type="project" value="UniProtKB-KW"/>
</dbReference>
<accession>A0A381UKD4</accession>
<dbReference type="PROSITE" id="PS51379">
    <property type="entry name" value="4FE4S_FER_2"/>
    <property type="match status" value="2"/>
</dbReference>
<dbReference type="EMBL" id="UINC01006613">
    <property type="protein sequence ID" value="SVA28609.1"/>
    <property type="molecule type" value="Genomic_DNA"/>
</dbReference>
<dbReference type="AlphaFoldDB" id="A0A381UKD4"/>
<protein>
    <recommendedName>
        <fullName evidence="5">4Fe-4S ferredoxin-type domain-containing protein</fullName>
    </recommendedName>
</protein>
<feature type="domain" description="4Fe-4S ferredoxin-type" evidence="5">
    <location>
        <begin position="14"/>
        <end position="43"/>
    </location>
</feature>
<keyword evidence="1" id="KW-0004">4Fe-4S</keyword>
<evidence type="ECO:0000259" key="5">
    <source>
        <dbReference type="PROSITE" id="PS51379"/>
    </source>
</evidence>
<keyword evidence="4" id="KW-0411">Iron-sulfur</keyword>
<dbReference type="GO" id="GO:0051539">
    <property type="term" value="F:4 iron, 4 sulfur cluster binding"/>
    <property type="evidence" value="ECO:0007669"/>
    <property type="project" value="UniProtKB-KW"/>
</dbReference>
<dbReference type="PROSITE" id="PS00198">
    <property type="entry name" value="4FE4S_FER_1"/>
    <property type="match status" value="2"/>
</dbReference>
<reference evidence="6" key="1">
    <citation type="submission" date="2018-05" db="EMBL/GenBank/DDBJ databases">
        <authorList>
            <person name="Lanie J.A."/>
            <person name="Ng W.-L."/>
            <person name="Kazmierczak K.M."/>
            <person name="Andrzejewski T.M."/>
            <person name="Davidsen T.M."/>
            <person name="Wayne K.J."/>
            <person name="Tettelin H."/>
            <person name="Glass J.I."/>
            <person name="Rusch D."/>
            <person name="Podicherti R."/>
            <person name="Tsui H.-C.T."/>
            <person name="Winkler M.E."/>
        </authorList>
    </citation>
    <scope>NUCLEOTIDE SEQUENCE</scope>
</reference>
<dbReference type="Pfam" id="PF14697">
    <property type="entry name" value="Fer4_21"/>
    <property type="match status" value="1"/>
</dbReference>
<gene>
    <name evidence="6" type="ORF">METZ01_LOCUS81463</name>
</gene>
<feature type="domain" description="4Fe-4S ferredoxin-type" evidence="5">
    <location>
        <begin position="50"/>
        <end position="79"/>
    </location>
</feature>
<dbReference type="PANTHER" id="PTHR43687">
    <property type="entry name" value="ADENYLYLSULFATE REDUCTASE, BETA SUBUNIT"/>
    <property type="match status" value="1"/>
</dbReference>
<keyword evidence="3" id="KW-0408">Iron</keyword>
<name>A0A381UKD4_9ZZZZ</name>